<sequence>MDAVNILTLIISLLALLVTYVVFKSDQQPQIIIFATPHYGKPSLIQLHVKNIGKSIAENIHISSDQPIPRGAFGISRLNELQKNFESGIFKYGVKVFPPNQSYIYDWGQFGGLKEALNQKPITFKVTYLYKHPLNLWKTKVTDISIIDINELEALPASDGGLIEQMTNINKELRALNTKIDKKF</sequence>
<dbReference type="Proteomes" id="UP000076276">
    <property type="component" value="Unassembled WGS sequence"/>
</dbReference>
<keyword evidence="1" id="KW-0812">Transmembrane</keyword>
<proteinExistence type="predicted"/>
<feature type="transmembrane region" description="Helical" evidence="1">
    <location>
        <begin position="6"/>
        <end position="23"/>
    </location>
</feature>
<name>A0A151Y1D8_9GAMM</name>
<reference evidence="2 3" key="1">
    <citation type="submission" date="2016-03" db="EMBL/GenBank/DDBJ databases">
        <title>Acinetobacter genomospecies 28 strain ANC 4149.</title>
        <authorList>
            <person name="Radolfova-Krizova L."/>
            <person name="Nemec A."/>
        </authorList>
    </citation>
    <scope>NUCLEOTIDE SEQUENCE [LARGE SCALE GENOMIC DNA]</scope>
    <source>
        <strain evidence="2 3">ANC 4149</strain>
    </source>
</reference>
<evidence type="ECO:0000313" key="2">
    <source>
        <dbReference type="EMBL" id="KYQ71862.1"/>
    </source>
</evidence>
<dbReference type="RefSeq" id="WP_067669392.1">
    <property type="nucleotide sequence ID" value="NZ_CBCSIK010000004.1"/>
</dbReference>
<protein>
    <submittedName>
        <fullName evidence="2">Uncharacterized protein</fullName>
    </submittedName>
</protein>
<evidence type="ECO:0000256" key="1">
    <source>
        <dbReference type="SAM" id="Phobius"/>
    </source>
</evidence>
<dbReference type="STRING" id="1806892.AZH43_13590"/>
<organism evidence="2 3">
    <name type="scientific">Acinetobacter pragensis</name>
    <dbReference type="NCBI Taxonomy" id="1806892"/>
    <lineage>
        <taxon>Bacteria</taxon>
        <taxon>Pseudomonadati</taxon>
        <taxon>Pseudomonadota</taxon>
        <taxon>Gammaproteobacteria</taxon>
        <taxon>Moraxellales</taxon>
        <taxon>Moraxellaceae</taxon>
        <taxon>Acinetobacter</taxon>
    </lineage>
</organism>
<dbReference type="OrthoDB" id="6711034at2"/>
<gene>
    <name evidence="2" type="ORF">AZH43_13590</name>
</gene>
<accession>A0A151Y1D8</accession>
<evidence type="ECO:0000313" key="3">
    <source>
        <dbReference type="Proteomes" id="UP000076276"/>
    </source>
</evidence>
<dbReference type="AlphaFoldDB" id="A0A151Y1D8"/>
<dbReference type="EMBL" id="LUAW01000022">
    <property type="protein sequence ID" value="KYQ71862.1"/>
    <property type="molecule type" value="Genomic_DNA"/>
</dbReference>
<keyword evidence="1" id="KW-0472">Membrane</keyword>
<comment type="caution">
    <text evidence="2">The sequence shown here is derived from an EMBL/GenBank/DDBJ whole genome shotgun (WGS) entry which is preliminary data.</text>
</comment>
<keyword evidence="1" id="KW-1133">Transmembrane helix</keyword>
<keyword evidence="3" id="KW-1185">Reference proteome</keyword>